<name>A0A9P5P870_9AGAR</name>
<keyword evidence="2" id="KW-1185">Reference proteome</keyword>
<accession>A0A9P5P870</accession>
<comment type="caution">
    <text evidence="1">The sequence shown here is derived from an EMBL/GenBank/DDBJ whole genome shotgun (WGS) entry which is preliminary data.</text>
</comment>
<reference evidence="1" key="1">
    <citation type="submission" date="2020-11" db="EMBL/GenBank/DDBJ databases">
        <authorList>
            <consortium name="DOE Joint Genome Institute"/>
            <person name="Ahrendt S."/>
            <person name="Riley R."/>
            <person name="Andreopoulos W."/>
            <person name="Labutti K."/>
            <person name="Pangilinan J."/>
            <person name="Ruiz-Duenas F.J."/>
            <person name="Barrasa J.M."/>
            <person name="Sanchez-Garcia M."/>
            <person name="Camarero S."/>
            <person name="Miyauchi S."/>
            <person name="Serrano A."/>
            <person name="Linde D."/>
            <person name="Babiker R."/>
            <person name="Drula E."/>
            <person name="Ayuso-Fernandez I."/>
            <person name="Pacheco R."/>
            <person name="Padilla G."/>
            <person name="Ferreira P."/>
            <person name="Barriuso J."/>
            <person name="Kellner H."/>
            <person name="Castanera R."/>
            <person name="Alfaro M."/>
            <person name="Ramirez L."/>
            <person name="Pisabarro A.G."/>
            <person name="Kuo A."/>
            <person name="Tritt A."/>
            <person name="Lipzen A."/>
            <person name="He G."/>
            <person name="Yan M."/>
            <person name="Ng V."/>
            <person name="Cullen D."/>
            <person name="Martin F."/>
            <person name="Rosso M.-N."/>
            <person name="Henrissat B."/>
            <person name="Hibbett D."/>
            <person name="Martinez A.T."/>
            <person name="Grigoriev I.V."/>
        </authorList>
    </citation>
    <scope>NUCLEOTIDE SEQUENCE</scope>
    <source>
        <strain evidence="1">AH 40177</strain>
    </source>
</reference>
<dbReference type="EMBL" id="JADNRY010000436">
    <property type="protein sequence ID" value="KAF9056741.1"/>
    <property type="molecule type" value="Genomic_DNA"/>
</dbReference>
<dbReference type="AlphaFoldDB" id="A0A9P5P870"/>
<proteinExistence type="predicted"/>
<organism evidence="1 2">
    <name type="scientific">Rhodocollybia butyracea</name>
    <dbReference type="NCBI Taxonomy" id="206335"/>
    <lineage>
        <taxon>Eukaryota</taxon>
        <taxon>Fungi</taxon>
        <taxon>Dikarya</taxon>
        <taxon>Basidiomycota</taxon>
        <taxon>Agaricomycotina</taxon>
        <taxon>Agaricomycetes</taxon>
        <taxon>Agaricomycetidae</taxon>
        <taxon>Agaricales</taxon>
        <taxon>Marasmiineae</taxon>
        <taxon>Omphalotaceae</taxon>
        <taxon>Rhodocollybia</taxon>
    </lineage>
</organism>
<sequence length="173" mass="19179">MSTIVACFDKGSPLVQEALGLFHLSEGPASVSSNPLPTRNRRHSQIPMMSPSVPPPFLLHLPQPNSPNTAPGPTPTVASLIQLANKHHQHLRNEQRTRESLRAREEACNVIRKMGFEYKFLESKDLWRVTLRGVGLCAYWCYYAFGSWEGLSKESGSGILSATEVEMDTKCGV</sequence>
<gene>
    <name evidence="1" type="ORF">BDP27DRAFT_1433617</name>
</gene>
<evidence type="ECO:0000313" key="2">
    <source>
        <dbReference type="Proteomes" id="UP000772434"/>
    </source>
</evidence>
<evidence type="ECO:0000313" key="1">
    <source>
        <dbReference type="EMBL" id="KAF9056741.1"/>
    </source>
</evidence>
<protein>
    <submittedName>
        <fullName evidence="1">Uncharacterized protein</fullName>
    </submittedName>
</protein>
<dbReference type="Proteomes" id="UP000772434">
    <property type="component" value="Unassembled WGS sequence"/>
</dbReference>